<evidence type="ECO:0000256" key="7">
    <source>
        <dbReference type="RuleBase" id="RU000454"/>
    </source>
</evidence>
<evidence type="ECO:0000259" key="10">
    <source>
        <dbReference type="PROSITE" id="PS51767"/>
    </source>
</evidence>
<reference evidence="11 12" key="1">
    <citation type="journal article" date="2020" name="ISME J.">
        <title>Uncovering the hidden diversity of litter-decomposition mechanisms in mushroom-forming fungi.</title>
        <authorList>
            <person name="Floudas D."/>
            <person name="Bentzer J."/>
            <person name="Ahren D."/>
            <person name="Johansson T."/>
            <person name="Persson P."/>
            <person name="Tunlid A."/>
        </authorList>
    </citation>
    <scope>NUCLEOTIDE SEQUENCE [LARGE SCALE GENOMIC DNA]</scope>
    <source>
        <strain evidence="11 12">CBS 101986</strain>
    </source>
</reference>
<dbReference type="GO" id="GO:0004190">
    <property type="term" value="F:aspartic-type endopeptidase activity"/>
    <property type="evidence" value="ECO:0007669"/>
    <property type="project" value="UniProtKB-KW"/>
</dbReference>
<evidence type="ECO:0000256" key="5">
    <source>
        <dbReference type="ARBA" id="ARBA00071212"/>
    </source>
</evidence>
<feature type="domain" description="Peptidase A1" evidence="10">
    <location>
        <begin position="99"/>
        <end position="417"/>
    </location>
</feature>
<dbReference type="Pfam" id="PF00026">
    <property type="entry name" value="Asp"/>
    <property type="match status" value="2"/>
</dbReference>
<feature type="compositionally biased region" description="Low complexity" evidence="8">
    <location>
        <begin position="891"/>
        <end position="902"/>
    </location>
</feature>
<comment type="similarity">
    <text evidence="1 7">Belongs to the peptidase A1 family.</text>
</comment>
<dbReference type="InterPro" id="IPR033121">
    <property type="entry name" value="PEPTIDASE_A1"/>
</dbReference>
<keyword evidence="7" id="KW-0378">Hydrolase</keyword>
<dbReference type="InterPro" id="IPR027417">
    <property type="entry name" value="P-loop_NTPase"/>
</dbReference>
<evidence type="ECO:0000256" key="9">
    <source>
        <dbReference type="SAM" id="SignalP"/>
    </source>
</evidence>
<keyword evidence="4 7" id="KW-0064">Aspartyl protease</keyword>
<evidence type="ECO:0000313" key="12">
    <source>
        <dbReference type="Proteomes" id="UP000567179"/>
    </source>
</evidence>
<accession>A0A8H5ER58</accession>
<dbReference type="Gene3D" id="3.40.50.300">
    <property type="entry name" value="P-loop containing nucleotide triphosphate hydrolases"/>
    <property type="match status" value="1"/>
</dbReference>
<dbReference type="InterPro" id="IPR021109">
    <property type="entry name" value="Peptidase_aspartic_dom_sf"/>
</dbReference>
<keyword evidence="9" id="KW-0732">Signal</keyword>
<dbReference type="PROSITE" id="PS51767">
    <property type="entry name" value="PEPTIDASE_A1"/>
    <property type="match status" value="2"/>
</dbReference>
<dbReference type="CDD" id="cd05471">
    <property type="entry name" value="pepsin_like"/>
    <property type="match status" value="2"/>
</dbReference>
<evidence type="ECO:0000256" key="8">
    <source>
        <dbReference type="SAM" id="MobiDB-lite"/>
    </source>
</evidence>
<evidence type="ECO:0000256" key="4">
    <source>
        <dbReference type="ARBA" id="ARBA00022750"/>
    </source>
</evidence>
<name>A0A8H5ER58_9AGAR</name>
<dbReference type="InterPro" id="IPR057573">
    <property type="entry name" value="NOL9_N"/>
</dbReference>
<evidence type="ECO:0000256" key="2">
    <source>
        <dbReference type="ARBA" id="ARBA00018706"/>
    </source>
</evidence>
<keyword evidence="7" id="KW-0645">Protease</keyword>
<dbReference type="PROSITE" id="PS00141">
    <property type="entry name" value="ASP_PROTEASE"/>
    <property type="match status" value="3"/>
</dbReference>
<organism evidence="11 12">
    <name type="scientific">Psilocybe cf. subviscida</name>
    <dbReference type="NCBI Taxonomy" id="2480587"/>
    <lineage>
        <taxon>Eukaryota</taxon>
        <taxon>Fungi</taxon>
        <taxon>Dikarya</taxon>
        <taxon>Basidiomycota</taxon>
        <taxon>Agaricomycotina</taxon>
        <taxon>Agaricomycetes</taxon>
        <taxon>Agaricomycetidae</taxon>
        <taxon>Agaricales</taxon>
        <taxon>Agaricineae</taxon>
        <taxon>Strophariaceae</taxon>
        <taxon>Psilocybe</taxon>
    </lineage>
</organism>
<dbReference type="InterPro" id="IPR001461">
    <property type="entry name" value="Aspartic_peptidase_A1"/>
</dbReference>
<feature type="region of interest" description="Disordered" evidence="8">
    <location>
        <begin position="880"/>
        <end position="947"/>
    </location>
</feature>
<dbReference type="SUPFAM" id="SSF50630">
    <property type="entry name" value="Acid proteases"/>
    <property type="match status" value="2"/>
</dbReference>
<dbReference type="Gene3D" id="2.40.70.10">
    <property type="entry name" value="Acid Proteases"/>
    <property type="match status" value="4"/>
</dbReference>
<dbReference type="GO" id="GO:0006508">
    <property type="term" value="P:proteolysis"/>
    <property type="evidence" value="ECO:0007669"/>
    <property type="project" value="UniProtKB-KW"/>
</dbReference>
<comment type="caution">
    <text evidence="11">The sequence shown here is derived from an EMBL/GenBank/DDBJ whole genome shotgun (WGS) entry which is preliminary data.</text>
</comment>
<dbReference type="PANTHER" id="PTHR47966:SF51">
    <property type="entry name" value="BETA-SITE APP-CLEAVING ENZYME, ISOFORM A-RELATED"/>
    <property type="match status" value="1"/>
</dbReference>
<dbReference type="Pfam" id="PF24419">
    <property type="entry name" value="Cupin_NOL9"/>
    <property type="match status" value="1"/>
</dbReference>
<gene>
    <name evidence="11" type="ORF">D9619_012756</name>
</gene>
<protein>
    <recommendedName>
        <fullName evidence="3">Polynucleotide 5'-hydroxyl-kinase GRC3</fullName>
    </recommendedName>
    <alternativeName>
        <fullName evidence="5">Polynucleotide 5'-hydroxyl-kinase NOL9</fullName>
    </alternativeName>
    <alternativeName>
        <fullName evidence="2">Polynucleotide 5'-hydroxyl-kinase grc3</fullName>
    </alternativeName>
</protein>
<dbReference type="PRINTS" id="PR00792">
    <property type="entry name" value="PEPSIN"/>
</dbReference>
<feature type="active site" evidence="6">
    <location>
        <position position="299"/>
    </location>
</feature>
<feature type="domain" description="Peptidase A1" evidence="10">
    <location>
        <begin position="534"/>
        <end position="851"/>
    </location>
</feature>
<keyword evidence="12" id="KW-1185">Reference proteome</keyword>
<feature type="signal peptide" evidence="9">
    <location>
        <begin position="1"/>
        <end position="33"/>
    </location>
</feature>
<dbReference type="InterPro" id="IPR034164">
    <property type="entry name" value="Pepsin-like_dom"/>
</dbReference>
<sequence>MLAALHLIVTCAAMFPNTFLSLVVASLAVAGLANPVARVDKAPVTLSLSRRLNLTSTHSLVRQDQARARTLILNGKASQDGVGARDISSVPVINQAVSYIATVGVGSPATEYNLIIDTGSSNTWVGANPNKPYVKTHTGIKTVNKVDVTYGSGKFSGDEYLDTVDVGGGLVIPRQSIGVATSSEGFYSVDGILGVGPTLLTVGTLKPLIIEPVPTVIDNLWAYGEVPARDIGIFFQPTTSNGAADGEITWGGVDSSKIEGDITWIPITSTAPSNMFWGIDQSIAYGDTTILSSTAGIVDTGTTLVLLATDAFQKYQQATGAVTDDSTGLLRITADQFSNLQSLFFNTGGASFELTPNAQLWPRALNVDIGGVAGNLYLIVGDLKTQSGNGMDFVNGMAFLQRFYSAYDSTNGRRPPGGQESYSWEGHLFVSIYDCGGAIEHQIQPLTSATRITAMFSASLLAALYLAIQVSATPVVQINQHLVRLPFTKLFNLTSGHHLVHHGQARAKAFKLRGAASNDHEAQARAVISVPVDNEAVSYVASVGVGSGQDEYTGSSNTWLGADKKYVKTSTSTKTADTVSVDYGSGSFRGDEYIDRVVLGSGLVIPKQSIGVATESPGFNGVDGILGIGPVQLTQGTLTPHADSEIPTVTDNLFSNKIITANELGVFFAPTDKPEVVNGELTWGGTDSTKFTGSITFIPLTKKQPANQYWGIDGEVRYGSSTSILSSTAGIVDTGTTLVLIATDAFQRYKSATGGVADSNTGLLRITSAQFGKLQSLFFTTGGTSFEFTPNAQLWPRSLNTAIGGTASNIYLIVSDLGSSSGEGLDFILGQTFLERFYSVYDTGNKRRSLAGMFGPKRPERAASLRNFFVAARKAALAAQQKHTPAETAIPVPSSSNPVPNSGSLSVQSSTPKRKSSSNKSRQDAKKPKRTAPPQKRPAVDQDLFKSQADMIVMDVSNEEESDSDMSDILEEYGSVLPKTRLAPVKRAWSPSEPLMDSSDEEMGVEGDVDISILFPRGATQEEQQEDESVISTFQPVVGQNIIVLKVEELRSLGLSQNTTLVAINASETLCLLGTCAVAVLHGSLDIFGTTIPPSTKFHKLYAPRSSPLPILQSAEPSSSKSPLQVADLCPRLRPLLQSRTVIALQESRTGVEGLGRICRIFEGAFEPPRWQRSTMKSPFSIPGLFMVTEHSKELHAYNLPESWNSCLRDVTSGENILSGTYVVKGPKNSGKSTFARTLMNRLLRSYRRVAFLECDLGQSEFTPGGMVSMNIISDITLGPPATHPTLPNYAHFIGSTTPRSCPSLYLDSISALVQTYRLDIQSPLIADFDEDDPRIQDAIPLVVNTMGWSKGLGADLTARIESFLDATHIFNIQVPVREESTFGSSMFPLVPAPGPDNGGTYGAYSAHNSMDAPTARIFTLEPNTPYSIAAGYTAADMRTLTILSYFHARFPLDIVPGDLQQITAQAWDTSRPLCAVVPYEVDCSVALDKVILIGAGCEDVVEEEIGHVLNGAIVGLVSYEPGTLDIADDNTSGISAQPTRIPYTRQFAAPSPASSKCVGLALVRAVSPPGIIQDLDGLSVVKTYLQILSPVPHALLSQSRVLVKGEIELPVWGMLDFRNTTGNGGKDAADAGNVAGVEREKVPFLQWGRAPDGVIGAEKKRVRRNLMRRGQM</sequence>
<dbReference type="EMBL" id="JAACJJ010000060">
    <property type="protein sequence ID" value="KAF5309266.1"/>
    <property type="molecule type" value="Genomic_DNA"/>
</dbReference>
<evidence type="ECO:0000256" key="3">
    <source>
        <dbReference type="ARBA" id="ARBA00019824"/>
    </source>
</evidence>
<evidence type="ECO:0000256" key="1">
    <source>
        <dbReference type="ARBA" id="ARBA00007447"/>
    </source>
</evidence>
<dbReference type="OrthoDB" id="2405412at2759"/>
<dbReference type="InterPro" id="IPR032319">
    <property type="entry name" value="CLP1_P"/>
</dbReference>
<dbReference type="InterPro" id="IPR001969">
    <property type="entry name" value="Aspartic_peptidase_AS"/>
</dbReference>
<proteinExistence type="inferred from homology"/>
<dbReference type="Proteomes" id="UP000567179">
    <property type="component" value="Unassembled WGS sequence"/>
</dbReference>
<dbReference type="PANTHER" id="PTHR47966">
    <property type="entry name" value="BETA-SITE APP-CLEAVING ENZYME, ISOFORM A-RELATED"/>
    <property type="match status" value="1"/>
</dbReference>
<evidence type="ECO:0000313" key="11">
    <source>
        <dbReference type="EMBL" id="KAF5309266.1"/>
    </source>
</evidence>
<feature type="chain" id="PRO_5034491451" description="Polynucleotide 5'-hydroxyl-kinase GRC3" evidence="9">
    <location>
        <begin position="34"/>
        <end position="1673"/>
    </location>
</feature>
<feature type="active site" evidence="6">
    <location>
        <position position="117"/>
    </location>
</feature>
<evidence type="ECO:0000256" key="6">
    <source>
        <dbReference type="PIRSR" id="PIRSR601461-1"/>
    </source>
</evidence>
<dbReference type="Pfam" id="PF16575">
    <property type="entry name" value="CLP1_P"/>
    <property type="match status" value="1"/>
</dbReference>